<dbReference type="CDD" id="cd04905">
    <property type="entry name" value="ACT_CM-PDT"/>
    <property type="match status" value="1"/>
</dbReference>
<feature type="domain" description="ACT" evidence="11">
    <location>
        <begin position="148"/>
        <end position="225"/>
    </location>
</feature>
<keyword evidence="7 9" id="KW-0456">Lyase</keyword>
<evidence type="ECO:0000313" key="13">
    <source>
        <dbReference type="Proteomes" id="UP000366051"/>
    </source>
</evidence>
<dbReference type="EC" id="4.2.1.51" evidence="2 9"/>
<dbReference type="GO" id="GO:0005737">
    <property type="term" value="C:cytoplasm"/>
    <property type="evidence" value="ECO:0007669"/>
    <property type="project" value="TreeGrafter"/>
</dbReference>
<dbReference type="PANTHER" id="PTHR21022:SF19">
    <property type="entry name" value="PREPHENATE DEHYDRATASE-RELATED"/>
    <property type="match status" value="1"/>
</dbReference>
<dbReference type="Pfam" id="PF01842">
    <property type="entry name" value="ACT"/>
    <property type="match status" value="1"/>
</dbReference>
<dbReference type="InterPro" id="IPR001086">
    <property type="entry name" value="Preph_deHydtase"/>
</dbReference>
<proteinExistence type="predicted"/>
<keyword evidence="13" id="KW-1185">Reference proteome</keyword>
<dbReference type="EMBL" id="CP045875">
    <property type="protein sequence ID" value="QGG47732.1"/>
    <property type="molecule type" value="Genomic_DNA"/>
</dbReference>
<dbReference type="NCBIfam" id="NF008865">
    <property type="entry name" value="PRK11898.1"/>
    <property type="match status" value="1"/>
</dbReference>
<dbReference type="FunFam" id="3.30.70.260:FF:000012">
    <property type="entry name" value="Prephenate dehydratase"/>
    <property type="match status" value="1"/>
</dbReference>
<evidence type="ECO:0000256" key="7">
    <source>
        <dbReference type="ARBA" id="ARBA00023239"/>
    </source>
</evidence>
<evidence type="ECO:0000256" key="9">
    <source>
        <dbReference type="RuleBase" id="RU361254"/>
    </source>
</evidence>
<dbReference type="InterPro" id="IPR018528">
    <property type="entry name" value="Preph_deHydtase_CS"/>
</dbReference>
<protein>
    <recommendedName>
        <fullName evidence="3 9">Prephenate dehydratase</fullName>
        <shortName evidence="9">PDT</shortName>
        <ecNumber evidence="2 9">4.2.1.51</ecNumber>
    </recommendedName>
</protein>
<dbReference type="PANTHER" id="PTHR21022">
    <property type="entry name" value="PREPHENATE DEHYDRATASE P PROTEIN"/>
    <property type="match status" value="1"/>
</dbReference>
<dbReference type="Pfam" id="PF00800">
    <property type="entry name" value="PDT"/>
    <property type="match status" value="1"/>
</dbReference>
<name>A0A5Q2N367_9FIRM</name>
<dbReference type="KEGG" id="hcv:FTV88_1633"/>
<dbReference type="SUPFAM" id="SSF53850">
    <property type="entry name" value="Periplasmic binding protein-like II"/>
    <property type="match status" value="1"/>
</dbReference>
<sequence length="231" mass="25595">MPVENSIEGTVNQTLDELIENPSLLISGEIIVSIHHCLLVAPDCDWRQVEKVFSHPQALAQCRPFLEKKLPGATLIPTLSTAEGAQKVTTMQGDEKKYSAAIASAFAASRHDLQVANFSIQSHDNNKTRFLVMSRQLTEPTGDDKTSLVCALPQDRPGGLYSILKEFAERQINLTRIESRPTKQELGHYLFYIDCVGHQRDPRVAEALKAIGKNSILTRILGSYKKGAVQE</sequence>
<dbReference type="InterPro" id="IPR002912">
    <property type="entry name" value="ACT_dom"/>
</dbReference>
<evidence type="ECO:0000256" key="6">
    <source>
        <dbReference type="ARBA" id="ARBA00023222"/>
    </source>
</evidence>
<dbReference type="InterPro" id="IPR045865">
    <property type="entry name" value="ACT-like_dom_sf"/>
</dbReference>
<dbReference type="SUPFAM" id="SSF55021">
    <property type="entry name" value="ACT-like"/>
    <property type="match status" value="1"/>
</dbReference>
<evidence type="ECO:0000256" key="4">
    <source>
        <dbReference type="ARBA" id="ARBA00022605"/>
    </source>
</evidence>
<comment type="catalytic activity">
    <reaction evidence="8 9">
        <text>prephenate + H(+) = 3-phenylpyruvate + CO2 + H2O</text>
        <dbReference type="Rhea" id="RHEA:21648"/>
        <dbReference type="ChEBI" id="CHEBI:15377"/>
        <dbReference type="ChEBI" id="CHEBI:15378"/>
        <dbReference type="ChEBI" id="CHEBI:16526"/>
        <dbReference type="ChEBI" id="CHEBI:18005"/>
        <dbReference type="ChEBI" id="CHEBI:29934"/>
        <dbReference type="EC" id="4.2.1.51"/>
    </reaction>
</comment>
<dbReference type="PROSITE" id="PS51671">
    <property type="entry name" value="ACT"/>
    <property type="match status" value="1"/>
</dbReference>
<evidence type="ECO:0000256" key="8">
    <source>
        <dbReference type="ARBA" id="ARBA00047848"/>
    </source>
</evidence>
<feature type="domain" description="Prephenate dehydratase" evidence="10">
    <location>
        <begin position="1"/>
        <end position="135"/>
    </location>
</feature>
<dbReference type="UniPathway" id="UPA00121">
    <property type="reaction ID" value="UER00345"/>
</dbReference>
<gene>
    <name evidence="9" type="primary">pheA</name>
    <name evidence="12" type="ORF">FTV88_1633</name>
</gene>
<dbReference type="Gene3D" id="3.40.190.10">
    <property type="entry name" value="Periplasmic binding protein-like II"/>
    <property type="match status" value="2"/>
</dbReference>
<evidence type="ECO:0000256" key="5">
    <source>
        <dbReference type="ARBA" id="ARBA00023141"/>
    </source>
</evidence>
<dbReference type="Gene3D" id="3.30.70.260">
    <property type="match status" value="1"/>
</dbReference>
<dbReference type="GO" id="GO:0009094">
    <property type="term" value="P:L-phenylalanine biosynthetic process"/>
    <property type="evidence" value="ECO:0007669"/>
    <property type="project" value="UniProtKB-UniPathway"/>
</dbReference>
<evidence type="ECO:0000259" key="11">
    <source>
        <dbReference type="PROSITE" id="PS51671"/>
    </source>
</evidence>
<keyword evidence="4 9" id="KW-0028">Amino-acid biosynthesis</keyword>
<comment type="pathway">
    <text evidence="1 9">Amino-acid biosynthesis; L-phenylalanine biosynthesis; phenylpyruvate from prephenate: step 1/1.</text>
</comment>
<dbReference type="AlphaFoldDB" id="A0A5Q2N367"/>
<dbReference type="GO" id="GO:0004664">
    <property type="term" value="F:prephenate dehydratase activity"/>
    <property type="evidence" value="ECO:0007669"/>
    <property type="project" value="UniProtKB-UniRule"/>
</dbReference>
<dbReference type="PROSITE" id="PS00858">
    <property type="entry name" value="PREPHENATE_DEHYDR_2"/>
    <property type="match status" value="1"/>
</dbReference>
<evidence type="ECO:0000256" key="1">
    <source>
        <dbReference type="ARBA" id="ARBA00004741"/>
    </source>
</evidence>
<keyword evidence="6 9" id="KW-0584">Phenylalanine biosynthesis</keyword>
<evidence type="ECO:0000313" key="12">
    <source>
        <dbReference type="EMBL" id="QGG47732.1"/>
    </source>
</evidence>
<evidence type="ECO:0000256" key="3">
    <source>
        <dbReference type="ARBA" id="ARBA00021872"/>
    </source>
</evidence>
<dbReference type="OrthoDB" id="9802281at2"/>
<reference evidence="13" key="1">
    <citation type="submission" date="2019-11" db="EMBL/GenBank/DDBJ databases">
        <title>Genome sequence of Heliorestis convoluta strain HH, an alkaliphilic and minimalistic phototrophic bacterium from a soda lake in Egypt.</title>
        <authorList>
            <person name="Dewey E.D."/>
            <person name="Stokes L.M."/>
            <person name="Burchell B.M."/>
            <person name="Shaffer K.N."/>
            <person name="Huntington A.M."/>
            <person name="Baker J.M."/>
            <person name="Nadendla S."/>
            <person name="Giglio M.G."/>
            <person name="Touchman J.W."/>
            <person name="Blankenship R.E."/>
            <person name="Madigan M.T."/>
            <person name="Sattley W.M."/>
        </authorList>
    </citation>
    <scope>NUCLEOTIDE SEQUENCE [LARGE SCALE GENOMIC DNA]</scope>
    <source>
        <strain evidence="13">HH</strain>
    </source>
</reference>
<accession>A0A5Q2N367</accession>
<evidence type="ECO:0000259" key="10">
    <source>
        <dbReference type="PROSITE" id="PS51171"/>
    </source>
</evidence>
<dbReference type="Proteomes" id="UP000366051">
    <property type="component" value="Chromosome"/>
</dbReference>
<organism evidence="12 13">
    <name type="scientific">Heliorestis convoluta</name>
    <dbReference type="NCBI Taxonomy" id="356322"/>
    <lineage>
        <taxon>Bacteria</taxon>
        <taxon>Bacillati</taxon>
        <taxon>Bacillota</taxon>
        <taxon>Clostridia</taxon>
        <taxon>Eubacteriales</taxon>
        <taxon>Heliobacteriaceae</taxon>
        <taxon>Heliorestis</taxon>
    </lineage>
</organism>
<evidence type="ECO:0000256" key="2">
    <source>
        <dbReference type="ARBA" id="ARBA00013147"/>
    </source>
</evidence>
<keyword evidence="5 9" id="KW-0057">Aromatic amino acid biosynthesis</keyword>
<dbReference type="PROSITE" id="PS51171">
    <property type="entry name" value="PREPHENATE_DEHYDR_3"/>
    <property type="match status" value="1"/>
</dbReference>